<evidence type="ECO:0000313" key="3">
    <source>
        <dbReference type="EMBL" id="MBU3805856.1"/>
    </source>
</evidence>
<organism evidence="3 4">
    <name type="scientific">Candidatus Allofournierella pullistercoris</name>
    <dbReference type="NCBI Taxonomy" id="2838597"/>
    <lineage>
        <taxon>Bacteria</taxon>
        <taxon>Bacillati</taxon>
        <taxon>Bacillota</taxon>
        <taxon>Clostridia</taxon>
        <taxon>Eubacteriales</taxon>
        <taxon>Oscillospiraceae</taxon>
        <taxon>Allofournierella</taxon>
    </lineage>
</organism>
<dbReference type="EMBL" id="JAHLFP010000021">
    <property type="protein sequence ID" value="MBU3805856.1"/>
    <property type="molecule type" value="Genomic_DNA"/>
</dbReference>
<sequence>MSFDLDKLFATGSQLAGSAKKTASDLAYKGKIRMDLMNAQARLNKAQRQLGSLVYSLVKNGEENRALVQKYVDAIDRIQLEIAQLKEQMAAAQTQQNAAPATTSYVYEYTEEEQEETEHRHCHQCGNEVQEDALFCDRCGAQL</sequence>
<evidence type="ECO:0000259" key="2">
    <source>
        <dbReference type="Pfam" id="PF13240"/>
    </source>
</evidence>
<dbReference type="Pfam" id="PF13240">
    <property type="entry name" value="Zn_Ribbon_1"/>
    <property type="match status" value="1"/>
</dbReference>
<feature type="domain" description="Zinc-ribbon" evidence="2">
    <location>
        <begin position="121"/>
        <end position="143"/>
    </location>
</feature>
<protein>
    <submittedName>
        <fullName evidence="3">Zinc ribbon domain-containing protein</fullName>
    </submittedName>
</protein>
<dbReference type="InterPro" id="IPR026870">
    <property type="entry name" value="Zinc_ribbon_dom"/>
</dbReference>
<dbReference type="Proteomes" id="UP000713596">
    <property type="component" value="Unassembled WGS sequence"/>
</dbReference>
<dbReference type="Gene3D" id="2.30.30.1150">
    <property type="match status" value="1"/>
</dbReference>
<comment type="caution">
    <text evidence="3">The sequence shown here is derived from an EMBL/GenBank/DDBJ whole genome shotgun (WGS) entry which is preliminary data.</text>
</comment>
<proteinExistence type="predicted"/>
<evidence type="ECO:0000313" key="4">
    <source>
        <dbReference type="Proteomes" id="UP000713596"/>
    </source>
</evidence>
<feature type="coiled-coil region" evidence="1">
    <location>
        <begin position="29"/>
        <end position="95"/>
    </location>
</feature>
<reference evidence="3" key="1">
    <citation type="journal article" date="2021" name="PeerJ">
        <title>Extensive microbial diversity within the chicken gut microbiome revealed by metagenomics and culture.</title>
        <authorList>
            <person name="Gilroy R."/>
            <person name="Ravi A."/>
            <person name="Getino M."/>
            <person name="Pursley I."/>
            <person name="Horton D.L."/>
            <person name="Alikhan N.F."/>
            <person name="Baker D."/>
            <person name="Gharbi K."/>
            <person name="Hall N."/>
            <person name="Watson M."/>
            <person name="Adriaenssens E.M."/>
            <person name="Foster-Nyarko E."/>
            <person name="Jarju S."/>
            <person name="Secka A."/>
            <person name="Antonio M."/>
            <person name="Oren A."/>
            <person name="Chaudhuri R.R."/>
            <person name="La Ragione R."/>
            <person name="Hildebrand F."/>
            <person name="Pallen M.J."/>
        </authorList>
    </citation>
    <scope>NUCLEOTIDE SEQUENCE</scope>
    <source>
        <strain evidence="3">B5_2728</strain>
    </source>
</reference>
<dbReference type="AlphaFoldDB" id="A0A948WRR3"/>
<reference evidence="3" key="2">
    <citation type="submission" date="2021-04" db="EMBL/GenBank/DDBJ databases">
        <authorList>
            <person name="Gilroy R."/>
        </authorList>
    </citation>
    <scope>NUCLEOTIDE SEQUENCE</scope>
    <source>
        <strain evidence="3">B5_2728</strain>
    </source>
</reference>
<gene>
    <name evidence="3" type="ORF">H9882_03065</name>
</gene>
<evidence type="ECO:0000256" key="1">
    <source>
        <dbReference type="SAM" id="Coils"/>
    </source>
</evidence>
<keyword evidence="1" id="KW-0175">Coiled coil</keyword>
<accession>A0A948WRR3</accession>
<name>A0A948WRR3_9FIRM</name>